<evidence type="ECO:0000313" key="1">
    <source>
        <dbReference type="EMBL" id="MBW4661896.1"/>
    </source>
</evidence>
<dbReference type="Proteomes" id="UP000757435">
    <property type="component" value="Unassembled WGS sequence"/>
</dbReference>
<reference evidence="1" key="2">
    <citation type="journal article" date="2022" name="Microbiol. Resour. Announc.">
        <title>Metagenome Sequencing to Explore Phylogenomics of Terrestrial Cyanobacteria.</title>
        <authorList>
            <person name="Ward R.D."/>
            <person name="Stajich J.E."/>
            <person name="Johansen J.R."/>
            <person name="Huntemann M."/>
            <person name="Clum A."/>
            <person name="Foster B."/>
            <person name="Foster B."/>
            <person name="Roux S."/>
            <person name="Palaniappan K."/>
            <person name="Varghese N."/>
            <person name="Mukherjee S."/>
            <person name="Reddy T.B.K."/>
            <person name="Daum C."/>
            <person name="Copeland A."/>
            <person name="Chen I.A."/>
            <person name="Ivanova N.N."/>
            <person name="Kyrpides N.C."/>
            <person name="Shapiro N."/>
            <person name="Eloe-Fadrosh E.A."/>
            <person name="Pietrasiak N."/>
        </authorList>
    </citation>
    <scope>NUCLEOTIDE SEQUENCE</scope>
    <source>
        <strain evidence="1">UHER 2000/2452</strain>
    </source>
</reference>
<evidence type="ECO:0000313" key="2">
    <source>
        <dbReference type="Proteomes" id="UP000757435"/>
    </source>
</evidence>
<accession>A0A951UPF2</accession>
<dbReference type="EMBL" id="JAHHHD010000049">
    <property type="protein sequence ID" value="MBW4661896.1"/>
    <property type="molecule type" value="Genomic_DNA"/>
</dbReference>
<reference evidence="1" key="1">
    <citation type="submission" date="2021-05" db="EMBL/GenBank/DDBJ databases">
        <authorList>
            <person name="Pietrasiak N."/>
            <person name="Ward R."/>
            <person name="Stajich J.E."/>
            <person name="Kurbessoian T."/>
        </authorList>
    </citation>
    <scope>NUCLEOTIDE SEQUENCE</scope>
    <source>
        <strain evidence="1">UHER 2000/2452</strain>
    </source>
</reference>
<protein>
    <submittedName>
        <fullName evidence="1">CopG family transcriptional regulator</fullName>
    </submittedName>
</protein>
<gene>
    <name evidence="1" type="ORF">KME15_24790</name>
</gene>
<comment type="caution">
    <text evidence="1">The sequence shown here is derived from an EMBL/GenBank/DDBJ whole genome shotgun (WGS) entry which is preliminary data.</text>
</comment>
<name>A0A951UPF2_9CYAN</name>
<organism evidence="1 2">
    <name type="scientific">Drouetiella hepatica Uher 2000/2452</name>
    <dbReference type="NCBI Taxonomy" id="904376"/>
    <lineage>
        <taxon>Bacteria</taxon>
        <taxon>Bacillati</taxon>
        <taxon>Cyanobacteriota</taxon>
        <taxon>Cyanophyceae</taxon>
        <taxon>Oculatellales</taxon>
        <taxon>Oculatellaceae</taxon>
        <taxon>Drouetiella</taxon>
    </lineage>
</organism>
<sequence>MTGKAMQIEIQLDEERAGKLAQIQQQTQQDATELIDRMVSEAIDQRYRELQSSDADPLAKLKNSGFIGCGKADPNLSTNYKEILKTEWAAKHGYH</sequence>
<proteinExistence type="predicted"/>
<dbReference type="AlphaFoldDB" id="A0A951UPF2"/>